<evidence type="ECO:0000313" key="7">
    <source>
        <dbReference type="Proteomes" id="UP000300879"/>
    </source>
</evidence>
<dbReference type="InterPro" id="IPR028082">
    <property type="entry name" value="Peripla_BP_I"/>
</dbReference>
<evidence type="ECO:0000256" key="2">
    <source>
        <dbReference type="ARBA" id="ARBA00023015"/>
    </source>
</evidence>
<reference evidence="6 7" key="1">
    <citation type="submission" date="2019-05" db="EMBL/GenBank/DDBJ databases">
        <authorList>
            <person name="Chen C."/>
        </authorList>
    </citation>
    <scope>NUCLEOTIDE SEQUENCE [LARGE SCALE GENOMIC DNA]</scope>
    <source>
        <strain evidence="6 7">HB172198</strain>
    </source>
</reference>
<keyword evidence="3" id="KW-0238">DNA-binding</keyword>
<dbReference type="Pfam" id="PF13377">
    <property type="entry name" value="Peripla_BP_3"/>
    <property type="match status" value="1"/>
</dbReference>
<dbReference type="RefSeq" id="WP_138224644.1">
    <property type="nucleotide sequence ID" value="NZ_CP040396.1"/>
</dbReference>
<dbReference type="CDD" id="cd01392">
    <property type="entry name" value="HTH_LacI"/>
    <property type="match status" value="1"/>
</dbReference>
<protein>
    <submittedName>
        <fullName evidence="6">Periplasmic binding protein/LacI transcriptional regulator</fullName>
    </submittedName>
</protein>
<dbReference type="Gene3D" id="1.10.260.40">
    <property type="entry name" value="lambda repressor-like DNA-binding domains"/>
    <property type="match status" value="1"/>
</dbReference>
<dbReference type="GO" id="GO:0000976">
    <property type="term" value="F:transcription cis-regulatory region binding"/>
    <property type="evidence" value="ECO:0007669"/>
    <property type="project" value="TreeGrafter"/>
</dbReference>
<proteinExistence type="predicted"/>
<evidence type="ECO:0000256" key="1">
    <source>
        <dbReference type="ARBA" id="ARBA00022491"/>
    </source>
</evidence>
<accession>A0A4P8XH86</accession>
<dbReference type="PANTHER" id="PTHR30146">
    <property type="entry name" value="LACI-RELATED TRANSCRIPTIONAL REPRESSOR"/>
    <property type="match status" value="1"/>
</dbReference>
<dbReference type="EMBL" id="CP040396">
    <property type="protein sequence ID" value="QCT01523.1"/>
    <property type="molecule type" value="Genomic_DNA"/>
</dbReference>
<keyword evidence="1" id="KW-0678">Repressor</keyword>
<name>A0A4P8XH86_9BACL</name>
<keyword evidence="7" id="KW-1185">Reference proteome</keyword>
<sequence>MSKKVTMQHIADSLGVSKFVVSKALSGKEGVSDATKARVMETAAQLGYFNQKNGYLKAPLPTKSEVSDPQRNSVLVLMPNIRFQTKTSAYWGRILEGISEKLDHEGVGMVIVAEQSVEHFMQLLNPKALMGIIGVGEVAAPLLLEAHRLGLPIVLIDHEDELIPADTLFADNFESMHRLTRHLIGTGHRELVFVGDARYSRSFYDRYLGFNRAMEEAGIVEPAAGSSAAHYLPVQGFEKEHFIDSITRWAAEKMDNGKMPAALVCANDQIALAALTVLQRLNCAVPDDVSVTGFDHIEDTDRTSPRITTVRVPKHALGRRAVELLQRRVHEREAPAEKVLLACELLYRESSGLGKQR</sequence>
<dbReference type="InterPro" id="IPR046335">
    <property type="entry name" value="LacI/GalR-like_sensor"/>
</dbReference>
<evidence type="ECO:0000256" key="3">
    <source>
        <dbReference type="ARBA" id="ARBA00023125"/>
    </source>
</evidence>
<gene>
    <name evidence="6" type="ORF">E6C60_0802</name>
</gene>
<dbReference type="InterPro" id="IPR010982">
    <property type="entry name" value="Lambda_DNA-bd_dom_sf"/>
</dbReference>
<keyword evidence="2" id="KW-0805">Transcription regulation</keyword>
<evidence type="ECO:0000259" key="5">
    <source>
        <dbReference type="PROSITE" id="PS50932"/>
    </source>
</evidence>
<dbReference type="KEGG" id="palo:E6C60_0802"/>
<dbReference type="AlphaFoldDB" id="A0A4P8XH86"/>
<dbReference type="GO" id="GO:0003700">
    <property type="term" value="F:DNA-binding transcription factor activity"/>
    <property type="evidence" value="ECO:0007669"/>
    <property type="project" value="TreeGrafter"/>
</dbReference>
<dbReference type="SUPFAM" id="SSF47413">
    <property type="entry name" value="lambda repressor-like DNA-binding domains"/>
    <property type="match status" value="1"/>
</dbReference>
<keyword evidence="4" id="KW-0804">Transcription</keyword>
<dbReference type="SUPFAM" id="SSF53822">
    <property type="entry name" value="Periplasmic binding protein-like I"/>
    <property type="match status" value="1"/>
</dbReference>
<dbReference type="SMART" id="SM00354">
    <property type="entry name" value="HTH_LACI"/>
    <property type="match status" value="1"/>
</dbReference>
<dbReference type="PANTHER" id="PTHR30146:SF148">
    <property type="entry name" value="HTH-TYPE TRANSCRIPTIONAL REPRESSOR PURR-RELATED"/>
    <property type="match status" value="1"/>
</dbReference>
<evidence type="ECO:0000256" key="4">
    <source>
        <dbReference type="ARBA" id="ARBA00023163"/>
    </source>
</evidence>
<dbReference type="PROSITE" id="PS50932">
    <property type="entry name" value="HTH_LACI_2"/>
    <property type="match status" value="1"/>
</dbReference>
<organism evidence="6 7">
    <name type="scientific">Paenibacillus algicola</name>
    <dbReference type="NCBI Taxonomy" id="2565926"/>
    <lineage>
        <taxon>Bacteria</taxon>
        <taxon>Bacillati</taxon>
        <taxon>Bacillota</taxon>
        <taxon>Bacilli</taxon>
        <taxon>Bacillales</taxon>
        <taxon>Paenibacillaceae</taxon>
        <taxon>Paenibacillus</taxon>
    </lineage>
</organism>
<evidence type="ECO:0000313" key="6">
    <source>
        <dbReference type="EMBL" id="QCT01523.1"/>
    </source>
</evidence>
<dbReference type="Gene3D" id="3.40.50.2300">
    <property type="match status" value="2"/>
</dbReference>
<feature type="domain" description="HTH lacI-type" evidence="5">
    <location>
        <begin position="5"/>
        <end position="48"/>
    </location>
</feature>
<dbReference type="Pfam" id="PF00356">
    <property type="entry name" value="LacI"/>
    <property type="match status" value="1"/>
</dbReference>
<dbReference type="InterPro" id="IPR000843">
    <property type="entry name" value="HTH_LacI"/>
</dbReference>
<dbReference type="Proteomes" id="UP000300879">
    <property type="component" value="Chromosome"/>
</dbReference>
<dbReference type="OrthoDB" id="2026446at2"/>